<dbReference type="Gene3D" id="1.10.555.10">
    <property type="entry name" value="Rho GTPase activation protein"/>
    <property type="match status" value="1"/>
</dbReference>
<dbReference type="InterPro" id="IPR046985">
    <property type="entry name" value="IP5"/>
</dbReference>
<keyword evidence="8" id="KW-1185">Reference proteome</keyword>
<feature type="domain" description="Rho-GAP" evidence="6">
    <location>
        <begin position="776"/>
        <end position="978"/>
    </location>
</feature>
<feature type="region of interest" description="Disordered" evidence="5">
    <location>
        <begin position="674"/>
        <end position="708"/>
    </location>
</feature>
<dbReference type="InterPro" id="IPR000300">
    <property type="entry name" value="IPPc"/>
</dbReference>
<dbReference type="SMART" id="SM00128">
    <property type="entry name" value="IPPc"/>
    <property type="match status" value="1"/>
</dbReference>
<dbReference type="PROSITE" id="PS50238">
    <property type="entry name" value="RHOGAP"/>
    <property type="match status" value="1"/>
</dbReference>
<dbReference type="InterPro" id="IPR036691">
    <property type="entry name" value="Endo/exonu/phosph_ase_sf"/>
</dbReference>
<dbReference type="InterPro" id="IPR000198">
    <property type="entry name" value="RhoGAP_dom"/>
</dbReference>
<proteinExistence type="predicted"/>
<dbReference type="Gene3D" id="2.60.40.10">
    <property type="entry name" value="Immunoglobulins"/>
    <property type="match status" value="1"/>
</dbReference>
<keyword evidence="4" id="KW-0968">Cytoplasmic vesicle</keyword>
<feature type="region of interest" description="Disordered" evidence="5">
    <location>
        <begin position="1004"/>
        <end position="1027"/>
    </location>
</feature>
<dbReference type="Proteomes" id="UP001527925">
    <property type="component" value="Unassembled WGS sequence"/>
</dbReference>
<sequence>MPIFADFRFSLVQAAAVDLNDPSSIAQSKAGFVLKVATTKDNEIRFEAAAVDVLHALLVEVKALMAIAKNKGYLAGGPTHEWRRFYERMMLEASAATDRGRINSAASNPFINFDSGVSSNTLKMIKDAWAAKELRARELQFSDFSKIKLFVGTWNVKGNPVSESLTPWLSTSKEDEPDMYIIGFQEVDLRTEAYIIGNTAKEDEWCKAIETALAASQSEKYIKIAAKQLIGMLMVVYLRRPLYPFVHDVASESVGTGIFSMMGNKGAVGIRLKLFDSYLCFVNAHLAADVVMVDRRNQDYQEICRRMSFPLQSHYKDYMAYVQANAWVASSIDSASALNGFPTPGFHADTFTSAVPNKTNLSTFDADHFIWLGDLNYRVTVSDVEAKKCLSDNSIQDLLKFDQLRIEQAASRSFNGFSEGPITFPPTYKYEPGTSEYVSSEKKRAPSWCDRILWFTNPLKAEDPEWLTLTRYEAVNEMISSDHKPVRAMFVLKIRKLNNDKLSAAQDAITRELDKFENEAQPDLVPDANLIQFGDIRFMVPTTRTIEVENKGQVIAQYRFVSPLEDRICKPWCYITPSTGALMPGEKLAINITILVDRTTVTYLNAGNDSIEDILTLHTENGKDHFISISGRWLPSCFGNPIEVLCRLGRPIRSFALDELCALYTQVQRSQLRLPPTRASGAESESAGPAATSSIESPSPTPPKPFENRLSIPRELWRIIDFIYKFGMDVDNLFLSTGDPVLTEYFRECLDTGVEFDLSVLLSDPVEEAPEAESNDSLAEQQKHQQQDTPSKTPDAASPPDAGVGEGDAAGAGAEEAEAEAEQALDIDEVISNLSKTSFGMQQPETVVVPPPRPRGRVAAVHSAADTLLRFLEALPEPVVPSFMHRRCVLEGYHTFAAARQIVQAMPTEHLNSFVYITSFLREVLANYRGRGGIDEEKFARVFAPILLQTVSADDVPRGLPGAPGSVTGTAPNGGAGSAVGAPMPFASSGSQAGGGGGAAARAAMLASSPTPSSSAAGGTGGATSPPKSTSSYITNMLYNVVTWTAPGVAGVAGGGGIGAAGPAGASVGGALQGAAGSSSGLGILGASPAGTAQGVAVQQLRANPGLIGPPIPAEATSAGGIEAWNRKRWMFLMHFLERENYF</sequence>
<organism evidence="7 8">
    <name type="scientific">Polyrhizophydium stewartii</name>
    <dbReference type="NCBI Taxonomy" id="2732419"/>
    <lineage>
        <taxon>Eukaryota</taxon>
        <taxon>Fungi</taxon>
        <taxon>Fungi incertae sedis</taxon>
        <taxon>Chytridiomycota</taxon>
        <taxon>Chytridiomycota incertae sedis</taxon>
        <taxon>Chytridiomycetes</taxon>
        <taxon>Rhizophydiales</taxon>
        <taxon>Rhizophydiales incertae sedis</taxon>
        <taxon>Polyrhizophydium</taxon>
    </lineage>
</organism>
<evidence type="ECO:0000256" key="5">
    <source>
        <dbReference type="SAM" id="MobiDB-lite"/>
    </source>
</evidence>
<dbReference type="Gene3D" id="3.60.10.10">
    <property type="entry name" value="Endonuclease/exonuclease/phosphatase"/>
    <property type="match status" value="1"/>
</dbReference>
<evidence type="ECO:0000313" key="8">
    <source>
        <dbReference type="Proteomes" id="UP001527925"/>
    </source>
</evidence>
<dbReference type="PANTHER" id="PTHR11200">
    <property type="entry name" value="INOSITOL 5-PHOSPHATASE"/>
    <property type="match status" value="1"/>
</dbReference>
<gene>
    <name evidence="7" type="ORF">HK105_207753</name>
</gene>
<dbReference type="SMART" id="SM00324">
    <property type="entry name" value="RhoGAP"/>
    <property type="match status" value="1"/>
</dbReference>
<evidence type="ECO:0000259" key="6">
    <source>
        <dbReference type="PROSITE" id="PS50238"/>
    </source>
</evidence>
<feature type="compositionally biased region" description="Low complexity" evidence="5">
    <location>
        <begin position="679"/>
        <end position="698"/>
    </location>
</feature>
<evidence type="ECO:0000313" key="7">
    <source>
        <dbReference type="EMBL" id="KAL2912761.1"/>
    </source>
</evidence>
<reference evidence="7 8" key="1">
    <citation type="submission" date="2023-09" db="EMBL/GenBank/DDBJ databases">
        <title>Pangenome analysis of Batrachochytrium dendrobatidis and related Chytrids.</title>
        <authorList>
            <person name="Yacoub M.N."/>
            <person name="Stajich J.E."/>
            <person name="James T.Y."/>
        </authorList>
    </citation>
    <scope>NUCLEOTIDE SEQUENCE [LARGE SCALE GENOMIC DNA]</scope>
    <source>
        <strain evidence="7 8">JEL0888</strain>
    </source>
</reference>
<dbReference type="Pfam" id="PF22669">
    <property type="entry name" value="Exo_endo_phos2"/>
    <property type="match status" value="1"/>
</dbReference>
<evidence type="ECO:0000256" key="1">
    <source>
        <dbReference type="ARBA" id="ARBA00004146"/>
    </source>
</evidence>
<keyword evidence="3" id="KW-0967">Endosome</keyword>
<comment type="subcellular location">
    <subcellularLocation>
        <location evidence="2">Cytoplasmic vesicle</location>
        <location evidence="2">Phagosome membrane</location>
    </subcellularLocation>
    <subcellularLocation>
        <location evidence="1">Early endosome membrane</location>
    </subcellularLocation>
</comment>
<evidence type="ECO:0000256" key="3">
    <source>
        <dbReference type="ARBA" id="ARBA00022753"/>
    </source>
</evidence>
<dbReference type="InterPro" id="IPR013783">
    <property type="entry name" value="Ig-like_fold"/>
</dbReference>
<dbReference type="SUPFAM" id="SSF48350">
    <property type="entry name" value="GTPase activation domain, GAP"/>
    <property type="match status" value="1"/>
</dbReference>
<protein>
    <recommendedName>
        <fullName evidence="6">Rho-GAP domain-containing protein</fullName>
    </recommendedName>
</protein>
<accession>A0ABR4MZQ9</accession>
<feature type="region of interest" description="Disordered" evidence="5">
    <location>
        <begin position="768"/>
        <end position="821"/>
    </location>
</feature>
<dbReference type="InterPro" id="IPR008936">
    <property type="entry name" value="Rho_GTPase_activation_prot"/>
</dbReference>
<evidence type="ECO:0000256" key="2">
    <source>
        <dbReference type="ARBA" id="ARBA00004580"/>
    </source>
</evidence>
<dbReference type="PANTHER" id="PTHR11200:SF300">
    <property type="entry name" value="TYPE II INOSITOL 1,4,5-TRISPHOSPHATE 5-PHOSPHATASE"/>
    <property type="match status" value="1"/>
</dbReference>
<evidence type="ECO:0000256" key="4">
    <source>
        <dbReference type="ARBA" id="ARBA00023329"/>
    </source>
</evidence>
<name>A0ABR4MZQ9_9FUNG</name>
<dbReference type="InterPro" id="IPR048869">
    <property type="entry name" value="OCRL-1_2_ASH"/>
</dbReference>
<dbReference type="Pfam" id="PF00620">
    <property type="entry name" value="RhoGAP"/>
    <property type="match status" value="1"/>
</dbReference>
<dbReference type="EMBL" id="JADGIZ020000058">
    <property type="protein sequence ID" value="KAL2912761.1"/>
    <property type="molecule type" value="Genomic_DNA"/>
</dbReference>
<dbReference type="Pfam" id="PF21310">
    <property type="entry name" value="OCRL-like_ASH"/>
    <property type="match status" value="1"/>
</dbReference>
<dbReference type="SUPFAM" id="SSF56219">
    <property type="entry name" value="DNase I-like"/>
    <property type="match status" value="1"/>
</dbReference>
<comment type="caution">
    <text evidence="7">The sequence shown here is derived from an EMBL/GenBank/DDBJ whole genome shotgun (WGS) entry which is preliminary data.</text>
</comment>